<accession>A0ABS7I3Q1</accession>
<dbReference type="Gene3D" id="1.20.120.530">
    <property type="entry name" value="GntR ligand-binding domain-like"/>
    <property type="match status" value="1"/>
</dbReference>
<dbReference type="SUPFAM" id="SSF48008">
    <property type="entry name" value="GntR ligand-binding domain-like"/>
    <property type="match status" value="1"/>
</dbReference>
<dbReference type="PANTHER" id="PTHR43537:SF24">
    <property type="entry name" value="GLUCONATE OPERON TRANSCRIPTIONAL REPRESSOR"/>
    <property type="match status" value="1"/>
</dbReference>
<dbReference type="Proteomes" id="UP000777440">
    <property type="component" value="Unassembled WGS sequence"/>
</dbReference>
<protein>
    <submittedName>
        <fullName evidence="5">GntR family transcriptional regulator</fullName>
    </submittedName>
</protein>
<evidence type="ECO:0000313" key="5">
    <source>
        <dbReference type="EMBL" id="MBW9111895.1"/>
    </source>
</evidence>
<dbReference type="InterPro" id="IPR011711">
    <property type="entry name" value="GntR_C"/>
</dbReference>
<keyword evidence="3" id="KW-0804">Transcription</keyword>
<keyword evidence="6" id="KW-1185">Reference proteome</keyword>
<evidence type="ECO:0000313" key="6">
    <source>
        <dbReference type="Proteomes" id="UP000777440"/>
    </source>
</evidence>
<dbReference type="InterPro" id="IPR000524">
    <property type="entry name" value="Tscrpt_reg_HTH_GntR"/>
</dbReference>
<dbReference type="RefSeq" id="WP_220292536.1">
    <property type="nucleotide sequence ID" value="NZ_JAEUAX010000019.1"/>
</dbReference>
<dbReference type="InterPro" id="IPR008920">
    <property type="entry name" value="TF_FadR/GntR_C"/>
</dbReference>
<dbReference type="InterPro" id="IPR036390">
    <property type="entry name" value="WH_DNA-bd_sf"/>
</dbReference>
<dbReference type="CDD" id="cd07377">
    <property type="entry name" value="WHTH_GntR"/>
    <property type="match status" value="1"/>
</dbReference>
<keyword evidence="1" id="KW-0805">Transcription regulation</keyword>
<evidence type="ECO:0000256" key="3">
    <source>
        <dbReference type="ARBA" id="ARBA00023163"/>
    </source>
</evidence>
<comment type="caution">
    <text evidence="5">The sequence shown here is derived from an EMBL/GenBank/DDBJ whole genome shotgun (WGS) entry which is preliminary data.</text>
</comment>
<sequence>MSTPSLTAETHLRLRNDIIQGRIRPNERLVALELAERLQVSRTPVREALQLLASQGLVVPVKRGYVVREHTPEEIAEIYEIRSALEELAARLAAQRATPDQLRAIEDIGAHQSGALDDDRTVIVDRNDAFHEAILQASGNSRLAELNRANSEQFFTYRVAQLYTRHEAAAAIDEHAQILEALKRRDSTRAAELARSHVLGAMAITLSKIL</sequence>
<dbReference type="SMART" id="SM00345">
    <property type="entry name" value="HTH_GNTR"/>
    <property type="match status" value="1"/>
</dbReference>
<reference evidence="5 6" key="1">
    <citation type="journal article" date="2021" name="MBio">
        <title>Poor Competitiveness of Bradyrhizobium in Pigeon Pea Root Colonization in Indian Soils.</title>
        <authorList>
            <person name="Chalasani D."/>
            <person name="Basu A."/>
            <person name="Pullabhotla S.V.S.R.N."/>
            <person name="Jorrin B."/>
            <person name="Neal A.L."/>
            <person name="Poole P.S."/>
            <person name="Podile A.R."/>
            <person name="Tkacz A."/>
        </authorList>
    </citation>
    <scope>NUCLEOTIDE SEQUENCE [LARGE SCALE GENOMIC DNA]</scope>
    <source>
        <strain evidence="5 6">HU12</strain>
    </source>
</reference>
<dbReference type="Gene3D" id="1.10.10.10">
    <property type="entry name" value="Winged helix-like DNA-binding domain superfamily/Winged helix DNA-binding domain"/>
    <property type="match status" value="1"/>
</dbReference>
<dbReference type="Pfam" id="PF07729">
    <property type="entry name" value="FCD"/>
    <property type="match status" value="1"/>
</dbReference>
<keyword evidence="2" id="KW-0238">DNA-binding</keyword>
<dbReference type="Pfam" id="PF00392">
    <property type="entry name" value="GntR"/>
    <property type="match status" value="1"/>
</dbReference>
<evidence type="ECO:0000256" key="2">
    <source>
        <dbReference type="ARBA" id="ARBA00023125"/>
    </source>
</evidence>
<organism evidence="5 6">
    <name type="scientific">Microbacterium ureisolvens</name>
    <dbReference type="NCBI Taxonomy" id="2781186"/>
    <lineage>
        <taxon>Bacteria</taxon>
        <taxon>Bacillati</taxon>
        <taxon>Actinomycetota</taxon>
        <taxon>Actinomycetes</taxon>
        <taxon>Micrococcales</taxon>
        <taxon>Microbacteriaceae</taxon>
        <taxon>Microbacterium</taxon>
    </lineage>
</organism>
<gene>
    <name evidence="5" type="ORF">JNB61_19180</name>
</gene>
<evidence type="ECO:0000256" key="1">
    <source>
        <dbReference type="ARBA" id="ARBA00023015"/>
    </source>
</evidence>
<dbReference type="PRINTS" id="PR00035">
    <property type="entry name" value="HTHGNTR"/>
</dbReference>
<dbReference type="SUPFAM" id="SSF46785">
    <property type="entry name" value="Winged helix' DNA-binding domain"/>
    <property type="match status" value="1"/>
</dbReference>
<dbReference type="SMART" id="SM00895">
    <property type="entry name" value="FCD"/>
    <property type="match status" value="1"/>
</dbReference>
<feature type="domain" description="HTH gntR-type" evidence="4">
    <location>
        <begin position="4"/>
        <end position="70"/>
    </location>
</feature>
<dbReference type="InterPro" id="IPR036388">
    <property type="entry name" value="WH-like_DNA-bd_sf"/>
</dbReference>
<proteinExistence type="predicted"/>
<dbReference type="EMBL" id="JAEUAX010000019">
    <property type="protein sequence ID" value="MBW9111895.1"/>
    <property type="molecule type" value="Genomic_DNA"/>
</dbReference>
<dbReference type="PROSITE" id="PS50949">
    <property type="entry name" value="HTH_GNTR"/>
    <property type="match status" value="1"/>
</dbReference>
<dbReference type="PANTHER" id="PTHR43537">
    <property type="entry name" value="TRANSCRIPTIONAL REGULATOR, GNTR FAMILY"/>
    <property type="match status" value="1"/>
</dbReference>
<name>A0ABS7I3Q1_9MICO</name>
<evidence type="ECO:0000259" key="4">
    <source>
        <dbReference type="PROSITE" id="PS50949"/>
    </source>
</evidence>